<proteinExistence type="predicted"/>
<feature type="domain" description="SBP-type" evidence="6">
    <location>
        <begin position="93"/>
        <end position="176"/>
    </location>
</feature>
<dbReference type="InterPro" id="IPR044817">
    <property type="entry name" value="SBP-like"/>
</dbReference>
<keyword evidence="3" id="KW-0862">Zinc</keyword>
<organism evidence="7 8">
    <name type="scientific">Trapa natans</name>
    <name type="common">Water chestnut</name>
    <dbReference type="NCBI Taxonomy" id="22666"/>
    <lineage>
        <taxon>Eukaryota</taxon>
        <taxon>Viridiplantae</taxon>
        <taxon>Streptophyta</taxon>
        <taxon>Embryophyta</taxon>
        <taxon>Tracheophyta</taxon>
        <taxon>Spermatophyta</taxon>
        <taxon>Magnoliopsida</taxon>
        <taxon>eudicotyledons</taxon>
        <taxon>Gunneridae</taxon>
        <taxon>Pentapetalae</taxon>
        <taxon>rosids</taxon>
        <taxon>malvids</taxon>
        <taxon>Myrtales</taxon>
        <taxon>Lythraceae</taxon>
        <taxon>Trapa</taxon>
    </lineage>
</organism>
<dbReference type="Proteomes" id="UP001346149">
    <property type="component" value="Unassembled WGS sequence"/>
</dbReference>
<keyword evidence="2 4" id="KW-0863">Zinc-finger</keyword>
<reference evidence="7 8" key="1">
    <citation type="journal article" date="2023" name="Hortic Res">
        <title>Pangenome of water caltrop reveals structural variations and asymmetric subgenome divergence after allopolyploidization.</title>
        <authorList>
            <person name="Zhang X."/>
            <person name="Chen Y."/>
            <person name="Wang L."/>
            <person name="Yuan Y."/>
            <person name="Fang M."/>
            <person name="Shi L."/>
            <person name="Lu R."/>
            <person name="Comes H.P."/>
            <person name="Ma Y."/>
            <person name="Chen Y."/>
            <person name="Huang G."/>
            <person name="Zhou Y."/>
            <person name="Zheng Z."/>
            <person name="Qiu Y."/>
        </authorList>
    </citation>
    <scope>NUCLEOTIDE SEQUENCE [LARGE SCALE GENOMIC DNA]</scope>
    <source>
        <strain evidence="7">F231</strain>
    </source>
</reference>
<dbReference type="GO" id="GO:0003677">
    <property type="term" value="F:DNA binding"/>
    <property type="evidence" value="ECO:0007669"/>
    <property type="project" value="InterPro"/>
</dbReference>
<dbReference type="EMBL" id="JAXQNO010000018">
    <property type="protein sequence ID" value="KAK4776273.1"/>
    <property type="molecule type" value="Genomic_DNA"/>
</dbReference>
<evidence type="ECO:0000259" key="6">
    <source>
        <dbReference type="PROSITE" id="PS51141"/>
    </source>
</evidence>
<evidence type="ECO:0000256" key="5">
    <source>
        <dbReference type="SAM" id="MobiDB-lite"/>
    </source>
</evidence>
<dbReference type="PANTHER" id="PTHR31251:SF226">
    <property type="entry name" value="SQUAMOSA PROMOTER-BINDING-LIKE PROTEIN 6"/>
    <property type="match status" value="1"/>
</dbReference>
<dbReference type="InterPro" id="IPR036893">
    <property type="entry name" value="SBP_sf"/>
</dbReference>
<feature type="compositionally biased region" description="Low complexity" evidence="5">
    <location>
        <begin position="61"/>
        <end position="73"/>
    </location>
</feature>
<name>A0AAN7L4U2_TRANT</name>
<keyword evidence="8" id="KW-1185">Reference proteome</keyword>
<keyword evidence="1" id="KW-0479">Metal-binding</keyword>
<evidence type="ECO:0000256" key="3">
    <source>
        <dbReference type="ARBA" id="ARBA00022833"/>
    </source>
</evidence>
<comment type="caution">
    <text evidence="7">The sequence shown here is derived from an EMBL/GenBank/DDBJ whole genome shotgun (WGS) entry which is preliminary data.</text>
</comment>
<accession>A0AAN7L4U2</accession>
<evidence type="ECO:0000256" key="1">
    <source>
        <dbReference type="ARBA" id="ARBA00022723"/>
    </source>
</evidence>
<dbReference type="GO" id="GO:0005634">
    <property type="term" value="C:nucleus"/>
    <property type="evidence" value="ECO:0007669"/>
    <property type="project" value="InterPro"/>
</dbReference>
<evidence type="ECO:0000313" key="8">
    <source>
        <dbReference type="Proteomes" id="UP001346149"/>
    </source>
</evidence>
<dbReference type="InterPro" id="IPR004333">
    <property type="entry name" value="SBP_dom"/>
</dbReference>
<feature type="region of interest" description="Disordered" evidence="5">
    <location>
        <begin position="1"/>
        <end position="34"/>
    </location>
</feature>
<feature type="region of interest" description="Disordered" evidence="5">
    <location>
        <begin position="56"/>
        <end position="96"/>
    </location>
</feature>
<protein>
    <recommendedName>
        <fullName evidence="6">SBP-type domain-containing protein</fullName>
    </recommendedName>
</protein>
<gene>
    <name evidence="7" type="ORF">SAY86_004961</name>
</gene>
<dbReference type="PROSITE" id="PS51141">
    <property type="entry name" value="ZF_SBP"/>
    <property type="match status" value="1"/>
</dbReference>
<dbReference type="SUPFAM" id="SSF103612">
    <property type="entry name" value="SBT domain"/>
    <property type="match status" value="1"/>
</dbReference>
<evidence type="ECO:0000256" key="2">
    <source>
        <dbReference type="ARBA" id="ARBA00022771"/>
    </source>
</evidence>
<dbReference type="GO" id="GO:0008270">
    <property type="term" value="F:zinc ion binding"/>
    <property type="evidence" value="ECO:0007669"/>
    <property type="project" value="UniProtKB-KW"/>
</dbReference>
<dbReference type="PANTHER" id="PTHR31251">
    <property type="entry name" value="SQUAMOSA PROMOTER-BINDING-LIKE PROTEIN 4"/>
    <property type="match status" value="1"/>
</dbReference>
<sequence length="401" mass="43570">MGSSNAHYSSPSSSIMDPGSISLTDSGSSPSSPLLHGLKFGRKIYFEDYLPVPLAPPAKPARPSSSSSTSPSSKKGRGASADGGGRPAQGGQPPRCQVEGCRVDLSDFKAYYSRHKVCGMHSKSPKVVVRGIEQRFCQQCSRSSCFFLFHELAEFDEVKRSCRRRLTGHNERRRKHPPGTLLPSGYGGRLSSSVFEDTRGFGSFMNFSAYPRHLTRDVCSPPQLSDRGPASQVIGNGKFHLNHPWQQSYSPSAPPPSFFLQGSSASGVCSSFTSSGVPPGECHAGVSADSTCALSLLSNQPQPRCSSRSQTSDVRVNEMLPNHENVALSCASPNHFPDYASWDFKASYDSGIQSDLGLCQFSRLDSHFSGEVELSQQIRRQYAGLNNSRAFEASWLVDWPL</sequence>
<dbReference type="AlphaFoldDB" id="A0AAN7L4U2"/>
<evidence type="ECO:0000313" key="7">
    <source>
        <dbReference type="EMBL" id="KAK4776273.1"/>
    </source>
</evidence>
<dbReference type="Pfam" id="PF03110">
    <property type="entry name" value="SBP"/>
    <property type="match status" value="1"/>
</dbReference>
<dbReference type="Gene3D" id="4.10.1100.10">
    <property type="entry name" value="Transcription factor, SBP-box domain"/>
    <property type="match status" value="1"/>
</dbReference>
<evidence type="ECO:0000256" key="4">
    <source>
        <dbReference type="PROSITE-ProRule" id="PRU00470"/>
    </source>
</evidence>